<comment type="caution">
    <text evidence="1">The sequence shown here is derived from an EMBL/GenBank/DDBJ whole genome shotgun (WGS) entry which is preliminary data.</text>
</comment>
<evidence type="ECO:0000313" key="2">
    <source>
        <dbReference type="Proteomes" id="UP001062846"/>
    </source>
</evidence>
<gene>
    <name evidence="1" type="ORF">RHMOL_Rhmol12G0071900</name>
</gene>
<evidence type="ECO:0000313" key="1">
    <source>
        <dbReference type="EMBL" id="KAI8527397.1"/>
    </source>
</evidence>
<reference evidence="1" key="1">
    <citation type="submission" date="2022-02" db="EMBL/GenBank/DDBJ databases">
        <title>Plant Genome Project.</title>
        <authorList>
            <person name="Zhang R.-G."/>
        </authorList>
    </citation>
    <scope>NUCLEOTIDE SEQUENCE</scope>
    <source>
        <strain evidence="1">AT1</strain>
    </source>
</reference>
<protein>
    <submittedName>
        <fullName evidence="1">Uncharacterized protein</fullName>
    </submittedName>
</protein>
<dbReference type="EMBL" id="CM046399">
    <property type="protein sequence ID" value="KAI8527397.1"/>
    <property type="molecule type" value="Genomic_DNA"/>
</dbReference>
<sequence length="89" mass="8980">MTGFQEVEVQFVKRIGNRVAHCVAHQARKGEVLVVGVANSATMLGTGIWELAVVHGGRGIGDGVAGAGVENGVGAIITGKGVANMLLAT</sequence>
<accession>A0ACC0LGE7</accession>
<proteinExistence type="predicted"/>
<organism evidence="1 2">
    <name type="scientific">Rhododendron molle</name>
    <name type="common">Chinese azalea</name>
    <name type="synonym">Azalea mollis</name>
    <dbReference type="NCBI Taxonomy" id="49168"/>
    <lineage>
        <taxon>Eukaryota</taxon>
        <taxon>Viridiplantae</taxon>
        <taxon>Streptophyta</taxon>
        <taxon>Embryophyta</taxon>
        <taxon>Tracheophyta</taxon>
        <taxon>Spermatophyta</taxon>
        <taxon>Magnoliopsida</taxon>
        <taxon>eudicotyledons</taxon>
        <taxon>Gunneridae</taxon>
        <taxon>Pentapetalae</taxon>
        <taxon>asterids</taxon>
        <taxon>Ericales</taxon>
        <taxon>Ericaceae</taxon>
        <taxon>Ericoideae</taxon>
        <taxon>Rhodoreae</taxon>
        <taxon>Rhododendron</taxon>
    </lineage>
</organism>
<dbReference type="Proteomes" id="UP001062846">
    <property type="component" value="Chromosome 12"/>
</dbReference>
<name>A0ACC0LGE7_RHOML</name>
<keyword evidence="2" id="KW-1185">Reference proteome</keyword>